<comment type="similarity">
    <text evidence="13">Belongs to the SAT4 family.</text>
</comment>
<dbReference type="PANTHER" id="PTHR33048">
    <property type="entry name" value="PTH11-LIKE INTEGRAL MEMBRANE PROTEIN (AFU_ORTHOLOGUE AFUA_5G11245)"/>
    <property type="match status" value="1"/>
</dbReference>
<evidence type="ECO:0000313" key="18">
    <source>
        <dbReference type="Proteomes" id="UP000887226"/>
    </source>
</evidence>
<keyword evidence="18" id="KW-1185">Reference proteome</keyword>
<organism evidence="17 18">
    <name type="scientific">Calycina marina</name>
    <dbReference type="NCBI Taxonomy" id="1763456"/>
    <lineage>
        <taxon>Eukaryota</taxon>
        <taxon>Fungi</taxon>
        <taxon>Dikarya</taxon>
        <taxon>Ascomycota</taxon>
        <taxon>Pezizomycotina</taxon>
        <taxon>Leotiomycetes</taxon>
        <taxon>Helotiales</taxon>
        <taxon>Pezizellaceae</taxon>
        <taxon>Calycina</taxon>
    </lineage>
</organism>
<feature type="transmembrane region" description="Helical" evidence="15">
    <location>
        <begin position="222"/>
        <end position="243"/>
    </location>
</feature>
<accession>A0A9P7YYB0</accession>
<evidence type="ECO:0000256" key="14">
    <source>
        <dbReference type="SAM" id="MobiDB-lite"/>
    </source>
</evidence>
<name>A0A9P7YYB0_9HELO</name>
<keyword evidence="11" id="KW-1015">Disulfide bond</keyword>
<keyword evidence="6" id="KW-0325">Glycoprotein</keyword>
<evidence type="ECO:0000256" key="10">
    <source>
        <dbReference type="ARBA" id="ARBA00023136"/>
    </source>
</evidence>
<feature type="domain" description="CFEM" evidence="16">
    <location>
        <begin position="64"/>
        <end position="130"/>
    </location>
</feature>
<evidence type="ECO:0000313" key="17">
    <source>
        <dbReference type="EMBL" id="KAG9242064.1"/>
    </source>
</evidence>
<gene>
    <name evidence="17" type="ORF">BJ878DRAFT_517457</name>
</gene>
<evidence type="ECO:0000256" key="13">
    <source>
        <dbReference type="ARBA" id="ARBA00038359"/>
    </source>
</evidence>
<comment type="similarity">
    <text evidence="4">Belongs to the RBT5 family.</text>
</comment>
<dbReference type="InterPro" id="IPR049326">
    <property type="entry name" value="Rhodopsin_dom_fungi"/>
</dbReference>
<dbReference type="InterPro" id="IPR052337">
    <property type="entry name" value="SAT4-like"/>
</dbReference>
<evidence type="ECO:0000256" key="1">
    <source>
        <dbReference type="ARBA" id="ARBA00004141"/>
    </source>
</evidence>
<reference evidence="17" key="1">
    <citation type="journal article" date="2021" name="IMA Fungus">
        <title>Genomic characterization of three marine fungi, including Emericellopsis atlantica sp. nov. with signatures of a generalist lifestyle and marine biomass degradation.</title>
        <authorList>
            <person name="Hagestad O.C."/>
            <person name="Hou L."/>
            <person name="Andersen J.H."/>
            <person name="Hansen E.H."/>
            <person name="Altermark B."/>
            <person name="Li C."/>
            <person name="Kuhnert E."/>
            <person name="Cox R.J."/>
            <person name="Crous P.W."/>
            <person name="Spatafora J.W."/>
            <person name="Lail K."/>
            <person name="Amirebrahimi M."/>
            <person name="Lipzen A."/>
            <person name="Pangilinan J."/>
            <person name="Andreopoulos W."/>
            <person name="Hayes R.D."/>
            <person name="Ng V."/>
            <person name="Grigoriev I.V."/>
            <person name="Jackson S.A."/>
            <person name="Sutton T.D.S."/>
            <person name="Dobson A.D.W."/>
            <person name="Rama T."/>
        </authorList>
    </citation>
    <scope>NUCLEOTIDE SEQUENCE</scope>
    <source>
        <strain evidence="17">TRa3180A</strain>
    </source>
</reference>
<keyword evidence="10 15" id="KW-0472">Membrane</keyword>
<sequence>MGVHVLPHICLGKPFISYLSSAKDLIKFGSAMLGCWLLLSGTLYGLASVASAGQELSIPQLFQISSELPPCATTCSLQTLTPANCSVQDMRNCLCTNVTLQSELFTCVHQICNYTEQLSAATISQTLICNGIPQPSRQYQITRITIVITVFTFLVLILRIISRVVLHQFWWDDWVIVVTAILMVPMSVLPIYNASRGFGTHAWNIKPEYIMTLRKTYYVSQLLYVVVQNTAKISILFLYLRIFPDRTFRLWTKILAVWITIRCFSFLIGVTLQCVPIRGVWEVTLEAKCINSTAIVFAGAAFSISEDIVIILMPIPQLKELNLTLRKRLALIVMFAVGSFACITSMLRMKYISMDSINDLDVTWSNVDVIIWSILEVYTAAICSSLITIRPLLIKCFPSLFPASTNPQSTGQQLSSSWRGGINFRSSNNRFSNNRFELMSRDDMTTGCTENDQRLRIQMTTNFELKEERTGDTASECGSSTGHPGRWPAELEAGPGSSVTLGLKL</sequence>
<dbReference type="GO" id="GO:0098552">
    <property type="term" value="C:side of membrane"/>
    <property type="evidence" value="ECO:0007669"/>
    <property type="project" value="UniProtKB-KW"/>
</dbReference>
<feature type="transmembrane region" description="Helical" evidence="15">
    <location>
        <begin position="141"/>
        <end position="162"/>
    </location>
</feature>
<comment type="subcellular location">
    <subcellularLocation>
        <location evidence="2">Membrane</location>
        <topology evidence="2">Lipid-anchor</topology>
        <topology evidence="2">GPI-anchor</topology>
    </subcellularLocation>
    <subcellularLocation>
        <location evidence="1">Membrane</location>
        <topology evidence="1">Multi-pass membrane protein</topology>
    </subcellularLocation>
    <subcellularLocation>
        <location evidence="3">Secreted</location>
    </subcellularLocation>
</comment>
<evidence type="ECO:0000256" key="9">
    <source>
        <dbReference type="ARBA" id="ARBA00022989"/>
    </source>
</evidence>
<dbReference type="EMBL" id="MU254118">
    <property type="protein sequence ID" value="KAG9242064.1"/>
    <property type="molecule type" value="Genomic_DNA"/>
</dbReference>
<evidence type="ECO:0000259" key="16">
    <source>
        <dbReference type="SMART" id="SM00747"/>
    </source>
</evidence>
<keyword evidence="5" id="KW-0964">Secreted</keyword>
<keyword evidence="8" id="KW-0732">Signal</keyword>
<dbReference type="InterPro" id="IPR008427">
    <property type="entry name" value="Extracellular_membr_CFEM_dom"/>
</dbReference>
<feature type="transmembrane region" description="Helical" evidence="15">
    <location>
        <begin position="369"/>
        <end position="389"/>
    </location>
</feature>
<feature type="transmembrane region" description="Helical" evidence="15">
    <location>
        <begin position="293"/>
        <end position="316"/>
    </location>
</feature>
<dbReference type="GO" id="GO:0005576">
    <property type="term" value="C:extracellular region"/>
    <property type="evidence" value="ECO:0007669"/>
    <property type="project" value="UniProtKB-SubCell"/>
</dbReference>
<proteinExistence type="inferred from homology"/>
<feature type="compositionally biased region" description="Polar residues" evidence="14">
    <location>
        <begin position="472"/>
        <end position="482"/>
    </location>
</feature>
<evidence type="ECO:0000256" key="4">
    <source>
        <dbReference type="ARBA" id="ARBA00010031"/>
    </source>
</evidence>
<keyword evidence="7 15" id="KW-0812">Transmembrane</keyword>
<evidence type="ECO:0000256" key="6">
    <source>
        <dbReference type="ARBA" id="ARBA00022622"/>
    </source>
</evidence>
<evidence type="ECO:0000256" key="11">
    <source>
        <dbReference type="ARBA" id="ARBA00023157"/>
    </source>
</evidence>
<feature type="transmembrane region" description="Helical" evidence="15">
    <location>
        <begin position="328"/>
        <end position="349"/>
    </location>
</feature>
<protein>
    <recommendedName>
        <fullName evidence="16">CFEM domain-containing protein</fullName>
    </recommendedName>
</protein>
<feature type="transmembrane region" description="Helical" evidence="15">
    <location>
        <begin position="174"/>
        <end position="192"/>
    </location>
</feature>
<evidence type="ECO:0000256" key="8">
    <source>
        <dbReference type="ARBA" id="ARBA00022729"/>
    </source>
</evidence>
<comment type="caution">
    <text evidence="17">The sequence shown here is derived from an EMBL/GenBank/DDBJ whole genome shotgun (WGS) entry which is preliminary data.</text>
</comment>
<evidence type="ECO:0000256" key="7">
    <source>
        <dbReference type="ARBA" id="ARBA00022692"/>
    </source>
</evidence>
<feature type="region of interest" description="Disordered" evidence="14">
    <location>
        <begin position="467"/>
        <end position="505"/>
    </location>
</feature>
<keyword evidence="12" id="KW-0449">Lipoprotein</keyword>
<feature type="transmembrane region" description="Helical" evidence="15">
    <location>
        <begin position="255"/>
        <end position="281"/>
    </location>
</feature>
<dbReference type="SMART" id="SM00747">
    <property type="entry name" value="CFEM"/>
    <property type="match status" value="1"/>
</dbReference>
<keyword evidence="9 15" id="KW-1133">Transmembrane helix</keyword>
<dbReference type="Proteomes" id="UP000887226">
    <property type="component" value="Unassembled WGS sequence"/>
</dbReference>
<evidence type="ECO:0000256" key="5">
    <source>
        <dbReference type="ARBA" id="ARBA00022525"/>
    </source>
</evidence>
<evidence type="ECO:0000256" key="15">
    <source>
        <dbReference type="SAM" id="Phobius"/>
    </source>
</evidence>
<dbReference type="OrthoDB" id="5329176at2759"/>
<dbReference type="PANTHER" id="PTHR33048:SF160">
    <property type="entry name" value="SAT4 FAMILY MEMBRANE PROTEIN"/>
    <property type="match status" value="1"/>
</dbReference>
<dbReference type="Pfam" id="PF05730">
    <property type="entry name" value="CFEM"/>
    <property type="match status" value="1"/>
</dbReference>
<evidence type="ECO:0000256" key="3">
    <source>
        <dbReference type="ARBA" id="ARBA00004613"/>
    </source>
</evidence>
<dbReference type="AlphaFoldDB" id="A0A9P7YYB0"/>
<keyword evidence="6" id="KW-0336">GPI-anchor</keyword>
<dbReference type="Pfam" id="PF20684">
    <property type="entry name" value="Fung_rhodopsin"/>
    <property type="match status" value="1"/>
</dbReference>
<evidence type="ECO:0000256" key="12">
    <source>
        <dbReference type="ARBA" id="ARBA00023288"/>
    </source>
</evidence>
<feature type="transmembrane region" description="Helical" evidence="15">
    <location>
        <begin position="25"/>
        <end position="47"/>
    </location>
</feature>
<evidence type="ECO:0000256" key="2">
    <source>
        <dbReference type="ARBA" id="ARBA00004589"/>
    </source>
</evidence>